<accession>B9FF07</accession>
<reference evidence="1" key="1">
    <citation type="journal article" date="2005" name="PLoS Biol.">
        <title>The genomes of Oryza sativa: a history of duplications.</title>
        <authorList>
            <person name="Yu J."/>
            <person name="Wang J."/>
            <person name="Lin W."/>
            <person name="Li S."/>
            <person name="Li H."/>
            <person name="Zhou J."/>
            <person name="Ni P."/>
            <person name="Dong W."/>
            <person name="Hu S."/>
            <person name="Zeng C."/>
            <person name="Zhang J."/>
            <person name="Zhang Y."/>
            <person name="Li R."/>
            <person name="Xu Z."/>
            <person name="Li S."/>
            <person name="Li X."/>
            <person name="Zheng H."/>
            <person name="Cong L."/>
            <person name="Lin L."/>
            <person name="Yin J."/>
            <person name="Geng J."/>
            <person name="Li G."/>
            <person name="Shi J."/>
            <person name="Liu J."/>
            <person name="Lv H."/>
            <person name="Li J."/>
            <person name="Wang J."/>
            <person name="Deng Y."/>
            <person name="Ran L."/>
            <person name="Shi X."/>
            <person name="Wang X."/>
            <person name="Wu Q."/>
            <person name="Li C."/>
            <person name="Ren X."/>
            <person name="Wang J."/>
            <person name="Wang X."/>
            <person name="Li D."/>
            <person name="Liu D."/>
            <person name="Zhang X."/>
            <person name="Ji Z."/>
            <person name="Zhao W."/>
            <person name="Sun Y."/>
            <person name="Zhang Z."/>
            <person name="Bao J."/>
            <person name="Han Y."/>
            <person name="Dong L."/>
            <person name="Ji J."/>
            <person name="Chen P."/>
            <person name="Wu S."/>
            <person name="Liu J."/>
            <person name="Xiao Y."/>
            <person name="Bu D."/>
            <person name="Tan J."/>
            <person name="Yang L."/>
            <person name="Ye C."/>
            <person name="Zhang J."/>
            <person name="Xu J."/>
            <person name="Zhou Y."/>
            <person name="Yu Y."/>
            <person name="Zhang B."/>
            <person name="Zhuang S."/>
            <person name="Wei H."/>
            <person name="Liu B."/>
            <person name="Lei M."/>
            <person name="Yu H."/>
            <person name="Li Y."/>
            <person name="Xu H."/>
            <person name="Wei S."/>
            <person name="He X."/>
            <person name="Fang L."/>
            <person name="Zhang Z."/>
            <person name="Zhang Y."/>
            <person name="Huang X."/>
            <person name="Su Z."/>
            <person name="Tong W."/>
            <person name="Li J."/>
            <person name="Tong Z."/>
            <person name="Li S."/>
            <person name="Ye J."/>
            <person name="Wang L."/>
            <person name="Fang L."/>
            <person name="Lei T."/>
            <person name="Chen C."/>
            <person name="Chen H."/>
            <person name="Xu Z."/>
            <person name="Li H."/>
            <person name="Huang H."/>
            <person name="Zhang F."/>
            <person name="Xu H."/>
            <person name="Li N."/>
            <person name="Zhao C."/>
            <person name="Li S."/>
            <person name="Dong L."/>
            <person name="Huang Y."/>
            <person name="Li L."/>
            <person name="Xi Y."/>
            <person name="Qi Q."/>
            <person name="Li W."/>
            <person name="Zhang B."/>
            <person name="Hu W."/>
            <person name="Zhang Y."/>
            <person name="Tian X."/>
            <person name="Jiao Y."/>
            <person name="Liang X."/>
            <person name="Jin J."/>
            <person name="Gao L."/>
            <person name="Zheng W."/>
            <person name="Hao B."/>
            <person name="Liu S."/>
            <person name="Wang W."/>
            <person name="Yuan L."/>
            <person name="Cao M."/>
            <person name="McDermott J."/>
            <person name="Samudrala R."/>
            <person name="Wang J."/>
            <person name="Wong G.K."/>
            <person name="Yang H."/>
        </authorList>
    </citation>
    <scope>NUCLEOTIDE SEQUENCE [LARGE SCALE GENOMIC DNA]</scope>
</reference>
<sequence>MGDEVETPISDFSAVMGIDGELGIGYPWSLAFLAKVLGDADGQPVQGARAGPRSRHADVRISATWVHRTVPRAGRDCCTVAESSPLPTPASVRVGRSGRHSATVGLAAPAHLVATAAIAMPPLPETPPRLWGAAMMDLLEEELVGLSARIGLASAHAQLRWLRAPWVLALGAAAVAPSAADSQ</sequence>
<dbReference type="AlphaFoldDB" id="B9FF07"/>
<dbReference type="EMBL" id="CM000141">
    <property type="protein sequence ID" value="EEE60940.1"/>
    <property type="molecule type" value="Genomic_DNA"/>
</dbReference>
<gene>
    <name evidence="1" type="ORF">OsJ_14690</name>
</gene>
<evidence type="ECO:0000313" key="1">
    <source>
        <dbReference type="EMBL" id="EEE60940.1"/>
    </source>
</evidence>
<protein>
    <submittedName>
        <fullName evidence="1">Uncharacterized protein</fullName>
    </submittedName>
</protein>
<organism evidence="1">
    <name type="scientific">Oryza sativa subsp. japonica</name>
    <name type="common">Rice</name>
    <dbReference type="NCBI Taxonomy" id="39947"/>
    <lineage>
        <taxon>Eukaryota</taxon>
        <taxon>Viridiplantae</taxon>
        <taxon>Streptophyta</taxon>
        <taxon>Embryophyta</taxon>
        <taxon>Tracheophyta</taxon>
        <taxon>Spermatophyta</taxon>
        <taxon>Magnoliopsida</taxon>
        <taxon>Liliopsida</taxon>
        <taxon>Poales</taxon>
        <taxon>Poaceae</taxon>
        <taxon>BOP clade</taxon>
        <taxon>Oryzoideae</taxon>
        <taxon>Oryzeae</taxon>
        <taxon>Oryzinae</taxon>
        <taxon>Oryza</taxon>
        <taxon>Oryza sativa</taxon>
    </lineage>
</organism>
<dbReference type="Proteomes" id="UP000007752">
    <property type="component" value="Chromosome 4"/>
</dbReference>
<name>B9FF07_ORYSJ</name>
<reference evidence="1" key="2">
    <citation type="submission" date="2008-12" db="EMBL/GenBank/DDBJ databases">
        <title>Improved gene annotation of the rice (Oryza sativa) genomes.</title>
        <authorList>
            <person name="Wang J."/>
            <person name="Li R."/>
            <person name="Fan W."/>
            <person name="Huang Q."/>
            <person name="Zhang J."/>
            <person name="Zhou Y."/>
            <person name="Hu Y."/>
            <person name="Zi S."/>
            <person name="Li J."/>
            <person name="Ni P."/>
            <person name="Zheng H."/>
            <person name="Zhang Y."/>
            <person name="Zhao M."/>
            <person name="Hao Q."/>
            <person name="McDermott J."/>
            <person name="Samudrala R."/>
            <person name="Kristiansen K."/>
            <person name="Wong G.K.-S."/>
        </authorList>
    </citation>
    <scope>NUCLEOTIDE SEQUENCE</scope>
</reference>
<proteinExistence type="predicted"/>